<evidence type="ECO:0000256" key="4">
    <source>
        <dbReference type="ARBA" id="ARBA00023136"/>
    </source>
</evidence>
<evidence type="ECO:0000256" key="1">
    <source>
        <dbReference type="ARBA" id="ARBA00004167"/>
    </source>
</evidence>
<proteinExistence type="predicted"/>
<dbReference type="Pfam" id="PF04357">
    <property type="entry name" value="TamB"/>
    <property type="match status" value="1"/>
</dbReference>
<evidence type="ECO:0000256" key="5">
    <source>
        <dbReference type="SAM" id="Phobius"/>
    </source>
</evidence>
<reference evidence="7" key="1">
    <citation type="submission" date="2019-03" db="EMBL/GenBank/DDBJ databases">
        <title>Single cell metagenomics reveals metabolic interactions within the superorganism composed of flagellate Streblomastix strix and complex community of Bacteroidetes bacteria on its surface.</title>
        <authorList>
            <person name="Treitli S.C."/>
            <person name="Kolisko M."/>
            <person name="Husnik F."/>
            <person name="Keeling P."/>
            <person name="Hampl V."/>
        </authorList>
    </citation>
    <scope>NUCLEOTIDE SEQUENCE</scope>
    <source>
        <strain evidence="7">STM</strain>
    </source>
</reference>
<keyword evidence="2 5" id="KW-0812">Transmembrane</keyword>
<evidence type="ECO:0000256" key="2">
    <source>
        <dbReference type="ARBA" id="ARBA00022692"/>
    </source>
</evidence>
<dbReference type="GO" id="GO:0005886">
    <property type="term" value="C:plasma membrane"/>
    <property type="evidence" value="ECO:0007669"/>
    <property type="project" value="InterPro"/>
</dbReference>
<accession>A0A5J4S9H3</accession>
<dbReference type="GO" id="GO:0009306">
    <property type="term" value="P:protein secretion"/>
    <property type="evidence" value="ECO:0007669"/>
    <property type="project" value="InterPro"/>
</dbReference>
<evidence type="ECO:0000259" key="6">
    <source>
        <dbReference type="Pfam" id="PF04357"/>
    </source>
</evidence>
<organism evidence="7">
    <name type="scientific">termite gut metagenome</name>
    <dbReference type="NCBI Taxonomy" id="433724"/>
    <lineage>
        <taxon>unclassified sequences</taxon>
        <taxon>metagenomes</taxon>
        <taxon>organismal metagenomes</taxon>
    </lineage>
</organism>
<evidence type="ECO:0000313" key="7">
    <source>
        <dbReference type="EMBL" id="KAA6342352.1"/>
    </source>
</evidence>
<protein>
    <recommendedName>
        <fullName evidence="6">Translocation and assembly module TamB C-terminal domain-containing protein</fullName>
    </recommendedName>
</protein>
<feature type="transmembrane region" description="Helical" evidence="5">
    <location>
        <begin position="12"/>
        <end position="31"/>
    </location>
</feature>
<dbReference type="PANTHER" id="PTHR36985:SF1">
    <property type="entry name" value="TRANSLOCATION AND ASSEMBLY MODULE SUBUNIT TAMB"/>
    <property type="match status" value="1"/>
</dbReference>
<dbReference type="PANTHER" id="PTHR36985">
    <property type="entry name" value="TRANSLOCATION AND ASSEMBLY MODULE SUBUNIT TAMB"/>
    <property type="match status" value="1"/>
</dbReference>
<dbReference type="EMBL" id="SNRY01000331">
    <property type="protein sequence ID" value="KAA6342352.1"/>
    <property type="molecule type" value="Genomic_DNA"/>
</dbReference>
<keyword evidence="4 5" id="KW-0472">Membrane</keyword>
<comment type="subcellular location">
    <subcellularLocation>
        <location evidence="1">Membrane</location>
        <topology evidence="1">Single-pass membrane protein</topology>
    </subcellularLocation>
</comment>
<keyword evidence="3 5" id="KW-1133">Transmembrane helix</keyword>
<name>A0A5J4S9H3_9ZZZZ</name>
<feature type="domain" description="Translocation and assembly module TamB C-terminal" evidence="6">
    <location>
        <begin position="1052"/>
        <end position="1441"/>
    </location>
</feature>
<evidence type="ECO:0000256" key="3">
    <source>
        <dbReference type="ARBA" id="ARBA00022989"/>
    </source>
</evidence>
<dbReference type="InterPro" id="IPR007452">
    <property type="entry name" value="TamB_C"/>
</dbReference>
<comment type="caution">
    <text evidence="7">The sequence shown here is derived from an EMBL/GenBank/DDBJ whole genome shotgun (WGS) entry which is preliminary data.</text>
</comment>
<sequence>MKQIYRKKRIAAGILLCPFVLFLLFGVSLYIPPVQDFLREGAINYISGTSGGMEINIRRIDLRFPFNLLAHHVEVVQSSDTITLDRINVRIRILSLLHGKIEIQGVTLQGGNIHAFNPVAGMYLEGEVGQFYVRNNEIDPANETAFFSKAELSNARLHLVLSNEFFDPLPQDTSVVAFDWHLLLRSFKLKNVSFDIQIPEDSLQLDTYIKTVTINNAEADLNKQLYRLQKCKAEIASVNYNVGQKKKRDGFDPLHVILQNMKIELDSLMNCKEEVQAIIRNFSVDEYSGLQVVSMAGKLYADSSQINLSSFTLSTPHSQIEIEAQIPLNTDEMRVPLATCLKAHIGKKDVMRFAADLPLSFKESYPDHPILIQVNATGDMNVIHISRFSAELPERISLTGSGELRNWANDSIRSGNMDLRVNANNLSFLTGLVPDNSFTIPKNIVMGVKATVNASQYGIALRMTTGDGLVNLTAEYNTDTEEYRAGLQTEDLLIGHFLPIDSLCTLTASFTVKGRKMDFTSPDAWALLHASVTDLRYGQFQFSGIDLYGNLKNTVLTARLTSDNSLLRMTSGATYHLADPYDNVRVNVDMKQMELYKMGIVSHPLKSPVVFTLEAEALCDSVKVSLVAGDMDFRFRARNTMEQLIGKSAGIIDVLRNQIRDKKLDHKEIRRVLPSARLIVRAGTNNPFNQFLESNNISYKRVTVGFVATPSLGINGRLSIEALKIDTLRLDTLFLVIRQDTACLSIRGGITNNKYNPHWVFKSSITGEIRSNDAELMLDYENEKGEKGVLLGVNARPSTRNGIRLTFIPEEPIVAFRKFHFNEHNRVSIRNDFHVIADVEMLDKDNAGIRVHSLRDTISQQNLDIEIRKIHLEDFSNLPYFPQLTGEFSAEGNYKQKPDFKQISLEATLKNLTYEKQLIGDISLGLVWLPDDMSKHYVQSFLSYQGSEVLTAEGTFYGSEEESRMDARVELEHFPLHIINVFISGGLATFSGDMDGECFITGASSQPSINGKLILDEVFIDTHQYGARFNLDNRAVQITNNRMVFDNFSIYTTRNNPFIIKGSIDFQDINHPWADLTLRANNYTLLDARRKRGNLLYGKVFVDVNSTIKGPLESLVMRGNMNVRGNTDVTYVLVDSPLTIQDRLGDLVTFTSFTDTASAEEANTQTVLMKGLDVLMAVHIDQAARLKTDLSADRNSRIELEGGGDLSFQYTPRGDMTLTGRYTLHSGLVKYAFSVIPLKEFMIKNGSYMEWTGNITDPKLSLKATERIRTSVMREDGSSRVVSFDVSMEIMNRLENLDLSFDLEAPEDISVQNQLAMMSPEDRNKQAVAMLVTGMYLPMGNGIKNTLDMGDALNNVLQNQISNIAGSAFKKVNIRFGMDNYDSDNGGKQRDYNFQYAQRFFNDRFQVVIGGHISTNDNNVSQNESFIDNISLEYRLDVSGTRYVRIYHNKNFDNLLEGEITETGAGVVLRKRVNKLKDLFIFRGNSL</sequence>
<gene>
    <name evidence="7" type="ORF">EZS27_009879</name>
</gene>